<dbReference type="EMBL" id="LVLJ01000840">
    <property type="protein sequence ID" value="OAE32356.1"/>
    <property type="molecule type" value="Genomic_DNA"/>
</dbReference>
<dbReference type="PANTHER" id="PTHR10772">
    <property type="entry name" value="10 KDA HEAT SHOCK PROTEIN"/>
    <property type="match status" value="1"/>
</dbReference>
<keyword evidence="6" id="KW-0143">Chaperone</keyword>
<dbReference type="GO" id="GO:0005739">
    <property type="term" value="C:mitochondrion"/>
    <property type="evidence" value="ECO:0007669"/>
    <property type="project" value="TreeGrafter"/>
</dbReference>
<dbReference type="AlphaFoldDB" id="A0A176WJJ2"/>
<dbReference type="CDD" id="cd00320">
    <property type="entry name" value="cpn10"/>
    <property type="match status" value="1"/>
</dbReference>
<evidence type="ECO:0000256" key="1">
    <source>
        <dbReference type="ARBA" id="ARBA00004229"/>
    </source>
</evidence>
<dbReference type="GO" id="GO:0005524">
    <property type="term" value="F:ATP binding"/>
    <property type="evidence" value="ECO:0007669"/>
    <property type="project" value="InterPro"/>
</dbReference>
<dbReference type="SMART" id="SM00883">
    <property type="entry name" value="Cpn10"/>
    <property type="match status" value="1"/>
</dbReference>
<comment type="subcellular location">
    <subcellularLocation>
        <location evidence="1">Plastid</location>
        <location evidence="1">Chloroplast</location>
    </subcellularLocation>
</comment>
<name>A0A176WJJ2_MARPO</name>
<evidence type="ECO:0000256" key="4">
    <source>
        <dbReference type="ARBA" id="ARBA00022640"/>
    </source>
</evidence>
<comment type="caution">
    <text evidence="8">The sequence shown here is derived from an EMBL/GenBank/DDBJ whole genome shotgun (WGS) entry which is preliminary data.</text>
</comment>
<comment type="similarity">
    <text evidence="2">Belongs to the GroES chaperonin family.</text>
</comment>
<dbReference type="GO" id="GO:0009507">
    <property type="term" value="C:chloroplast"/>
    <property type="evidence" value="ECO:0007669"/>
    <property type="project" value="UniProtKB-SubCell"/>
</dbReference>
<proteinExistence type="inferred from homology"/>
<dbReference type="Pfam" id="PF00166">
    <property type="entry name" value="Cpn10"/>
    <property type="match status" value="1"/>
</dbReference>
<keyword evidence="3" id="KW-0150">Chloroplast</keyword>
<dbReference type="InterPro" id="IPR020818">
    <property type="entry name" value="Chaperonin_GroES"/>
</dbReference>
<evidence type="ECO:0000256" key="7">
    <source>
        <dbReference type="ARBA" id="ARBA00055769"/>
    </source>
</evidence>
<comment type="function">
    <text evidence="7">Functions as a co-chaperone for protein folding in chloroplasts.</text>
</comment>
<dbReference type="Proteomes" id="UP000077202">
    <property type="component" value="Unassembled WGS sequence"/>
</dbReference>
<protein>
    <submittedName>
        <fullName evidence="8">Uncharacterized protein</fullName>
    </submittedName>
</protein>
<dbReference type="InterPro" id="IPR011032">
    <property type="entry name" value="GroES-like_sf"/>
</dbReference>
<evidence type="ECO:0000313" key="9">
    <source>
        <dbReference type="Proteomes" id="UP000077202"/>
    </source>
</evidence>
<dbReference type="GO" id="GO:0051082">
    <property type="term" value="F:unfolded protein binding"/>
    <property type="evidence" value="ECO:0007669"/>
    <property type="project" value="TreeGrafter"/>
</dbReference>
<evidence type="ECO:0000256" key="5">
    <source>
        <dbReference type="ARBA" id="ARBA00022946"/>
    </source>
</evidence>
<organism evidence="8 9">
    <name type="scientific">Marchantia polymorpha subsp. ruderalis</name>
    <dbReference type="NCBI Taxonomy" id="1480154"/>
    <lineage>
        <taxon>Eukaryota</taxon>
        <taxon>Viridiplantae</taxon>
        <taxon>Streptophyta</taxon>
        <taxon>Embryophyta</taxon>
        <taxon>Marchantiophyta</taxon>
        <taxon>Marchantiopsida</taxon>
        <taxon>Marchantiidae</taxon>
        <taxon>Marchantiales</taxon>
        <taxon>Marchantiaceae</taxon>
        <taxon>Marchantia</taxon>
    </lineage>
</organism>
<accession>A0A176WJJ2</accession>
<keyword evidence="9" id="KW-1185">Reference proteome</keyword>
<keyword evidence="4" id="KW-0934">Plastid</keyword>
<dbReference type="PANTHER" id="PTHR10772:SF13">
    <property type="entry name" value="10 KDA CHAPERONIN 1, CHLOROPLASTIC-RELATED"/>
    <property type="match status" value="1"/>
</dbReference>
<dbReference type="InterPro" id="IPR037124">
    <property type="entry name" value="Chaperonin_GroES_sf"/>
</dbReference>
<keyword evidence="5" id="KW-0809">Transit peptide</keyword>
<sequence length="150" mass="15700">MAAMVNAVATTRHSSVVAAPLSSAAVRSSSASSSLAFKSCTRSSPKLVARRTAVVRAAVDVSKIVPQADRILIKLESLAETTSGGVLLPKSAVKFERYLLGEVLAVGADVKNTEKGKKVLVADINAYEVNLGTLEKLCFARASDLLAEVQ</sequence>
<gene>
    <name evidence="8" type="ORF">AXG93_3017s1260</name>
</gene>
<dbReference type="Gene3D" id="2.30.33.40">
    <property type="entry name" value="GroES chaperonin"/>
    <property type="match status" value="1"/>
</dbReference>
<evidence type="ECO:0000256" key="2">
    <source>
        <dbReference type="ARBA" id="ARBA00006975"/>
    </source>
</evidence>
<evidence type="ECO:0000313" key="8">
    <source>
        <dbReference type="EMBL" id="OAE32356.1"/>
    </source>
</evidence>
<dbReference type="FunFam" id="2.30.33.40:FF:000008">
    <property type="entry name" value="10 kDa chaperonin"/>
    <property type="match status" value="1"/>
</dbReference>
<reference evidence="8" key="1">
    <citation type="submission" date="2016-03" db="EMBL/GenBank/DDBJ databases">
        <title>Mechanisms controlling the formation of the plant cell surface in tip-growing cells are functionally conserved among land plants.</title>
        <authorList>
            <person name="Honkanen S."/>
            <person name="Jones V.A."/>
            <person name="Morieri G."/>
            <person name="Champion C."/>
            <person name="Hetherington A.J."/>
            <person name="Kelly S."/>
            <person name="Saint-Marcoux D."/>
            <person name="Proust H."/>
            <person name="Prescott H."/>
            <person name="Dolan L."/>
        </authorList>
    </citation>
    <scope>NUCLEOTIDE SEQUENCE [LARGE SCALE GENOMIC DNA]</scope>
    <source>
        <tissue evidence="8">Whole gametophyte</tissue>
    </source>
</reference>
<dbReference type="GO" id="GO:0051087">
    <property type="term" value="F:protein-folding chaperone binding"/>
    <property type="evidence" value="ECO:0007669"/>
    <property type="project" value="TreeGrafter"/>
</dbReference>
<evidence type="ECO:0000256" key="6">
    <source>
        <dbReference type="ARBA" id="ARBA00023186"/>
    </source>
</evidence>
<dbReference type="GO" id="GO:0046872">
    <property type="term" value="F:metal ion binding"/>
    <property type="evidence" value="ECO:0007669"/>
    <property type="project" value="TreeGrafter"/>
</dbReference>
<dbReference type="GO" id="GO:0044183">
    <property type="term" value="F:protein folding chaperone"/>
    <property type="evidence" value="ECO:0007669"/>
    <property type="project" value="InterPro"/>
</dbReference>
<dbReference type="SUPFAM" id="SSF50129">
    <property type="entry name" value="GroES-like"/>
    <property type="match status" value="1"/>
</dbReference>
<evidence type="ECO:0000256" key="3">
    <source>
        <dbReference type="ARBA" id="ARBA00022528"/>
    </source>
</evidence>